<feature type="region of interest" description="Disordered" evidence="2">
    <location>
        <begin position="388"/>
        <end position="447"/>
    </location>
</feature>
<feature type="compositionally biased region" description="Basic and acidic residues" evidence="2">
    <location>
        <begin position="111"/>
        <end position="135"/>
    </location>
</feature>
<feature type="compositionally biased region" description="Polar residues" evidence="2">
    <location>
        <begin position="50"/>
        <end position="59"/>
    </location>
</feature>
<feature type="coiled-coil region" evidence="1">
    <location>
        <begin position="665"/>
        <end position="692"/>
    </location>
</feature>
<dbReference type="PROSITE" id="PS51082">
    <property type="entry name" value="WH2"/>
    <property type="match status" value="1"/>
</dbReference>
<feature type="region of interest" description="Disordered" evidence="2">
    <location>
        <begin position="1"/>
        <end position="240"/>
    </location>
</feature>
<feature type="compositionally biased region" description="Basic and acidic residues" evidence="2">
    <location>
        <begin position="633"/>
        <end position="643"/>
    </location>
</feature>
<feature type="region of interest" description="Disordered" evidence="2">
    <location>
        <begin position="571"/>
        <end position="657"/>
    </location>
</feature>
<name>A0A7R8Z3X7_HERIL</name>
<dbReference type="GO" id="GO:0003779">
    <property type="term" value="F:actin binding"/>
    <property type="evidence" value="ECO:0007669"/>
    <property type="project" value="InterPro"/>
</dbReference>
<feature type="compositionally biased region" description="Pro residues" evidence="2">
    <location>
        <begin position="177"/>
        <end position="193"/>
    </location>
</feature>
<dbReference type="SMART" id="SM00246">
    <property type="entry name" value="WH2"/>
    <property type="match status" value="2"/>
</dbReference>
<dbReference type="OrthoDB" id="6157464at2759"/>
<dbReference type="Proteomes" id="UP000594454">
    <property type="component" value="Chromosome 6"/>
</dbReference>
<sequence>MPVTGSNNAEKGPGGGGRTTFRPPWVKETGAQSTPAATNKAPWAKKPDTSAASKENGQPTVKEAKLQSREIKVPVMTTKLKPVPPPLKPKEERRDSNVSEKSDSDTVADAPVKREGKLEKPKLRHVEAAPKEKTKTPNRLPEQPKLRPVLEKTPKVEEKAPPPFERKLSAVADRKVPPPPPPPNGAPPPPPPMAGLKAPQDFQKKPLSDKQKEVLDKLKQRPRRRPDWSEMMKEVEDGKKLRHVECNDRSKPILTTKSMTKVSGQFVYETEKANVHNALLKQIQGGICLKPTKTNDRSKPFLEGLRKFRRQMTIEEQIQKSESKAVLNEGKVEDVEESEDEMDDIDKLRDDLQSTKQMLALELRNKEAQERENKLLLAKIANLEAELEREKSKTKSDTDSTAKTDSVKSSAVADDALVNSLKKDAEEARKTCKELEKKYQQSAEQLDGARAEIEEHKRIIANLEKKLAHGATDSRRDSVAVTGKESSPEPEIESSESESDEDEEKKAERAARRLGREVKMLQTKLQKIKDKQAAAQKERTALKEAMKKNQALLKEETKRYKKLQKEVDKMAAMLKDVDEEDEDAEEKDEDEEEEVEEEEEEEEETEEETETEESEEESGSETESESEDEDASNEDKKSNLEPRVKKHEGRLNALKKGNYLLQTNVDRLLDEVNKMREQSAQLQRDLDSVLSELG</sequence>
<organism evidence="4 5">
    <name type="scientific">Hermetia illucens</name>
    <name type="common">Black soldier fly</name>
    <dbReference type="NCBI Taxonomy" id="343691"/>
    <lineage>
        <taxon>Eukaryota</taxon>
        <taxon>Metazoa</taxon>
        <taxon>Ecdysozoa</taxon>
        <taxon>Arthropoda</taxon>
        <taxon>Hexapoda</taxon>
        <taxon>Insecta</taxon>
        <taxon>Pterygota</taxon>
        <taxon>Neoptera</taxon>
        <taxon>Endopterygota</taxon>
        <taxon>Diptera</taxon>
        <taxon>Brachycera</taxon>
        <taxon>Stratiomyomorpha</taxon>
        <taxon>Stratiomyidae</taxon>
        <taxon>Hermetiinae</taxon>
        <taxon>Hermetia</taxon>
    </lineage>
</organism>
<feature type="compositionally biased region" description="Basic and acidic residues" evidence="2">
    <location>
        <begin position="527"/>
        <end position="553"/>
    </location>
</feature>
<feature type="compositionally biased region" description="Basic and acidic residues" evidence="2">
    <location>
        <begin position="88"/>
        <end position="104"/>
    </location>
</feature>
<feature type="compositionally biased region" description="Basic and acidic residues" evidence="2">
    <location>
        <begin position="421"/>
        <end position="439"/>
    </location>
</feature>
<dbReference type="FunCoup" id="A0A7R8Z3X7">
    <property type="interactions" value="34"/>
</dbReference>
<evidence type="ECO:0000313" key="5">
    <source>
        <dbReference type="Proteomes" id="UP000594454"/>
    </source>
</evidence>
<evidence type="ECO:0000256" key="2">
    <source>
        <dbReference type="SAM" id="MobiDB-lite"/>
    </source>
</evidence>
<evidence type="ECO:0000313" key="4">
    <source>
        <dbReference type="EMBL" id="CAD7092432.1"/>
    </source>
</evidence>
<dbReference type="AlphaFoldDB" id="A0A7R8Z3X7"/>
<dbReference type="InterPro" id="IPR003124">
    <property type="entry name" value="WH2_dom"/>
</dbReference>
<feature type="compositionally biased region" description="Basic and acidic residues" evidence="2">
    <location>
        <begin position="202"/>
        <end position="240"/>
    </location>
</feature>
<keyword evidence="1" id="KW-0175">Coiled coil</keyword>
<reference evidence="4 5" key="1">
    <citation type="submission" date="2020-11" db="EMBL/GenBank/DDBJ databases">
        <authorList>
            <person name="Wallbank WR R."/>
            <person name="Pardo Diaz C."/>
            <person name="Kozak K."/>
            <person name="Martin S."/>
            <person name="Jiggins C."/>
            <person name="Moest M."/>
            <person name="Warren A I."/>
            <person name="Generalovic N T."/>
            <person name="Byers J.R.P. K."/>
            <person name="Montejo-Kovacevich G."/>
            <person name="Yen C E."/>
        </authorList>
    </citation>
    <scope>NUCLEOTIDE SEQUENCE [LARGE SCALE GENOMIC DNA]</scope>
</reference>
<feature type="compositionally biased region" description="Basic and acidic residues" evidence="2">
    <location>
        <begin position="142"/>
        <end position="176"/>
    </location>
</feature>
<dbReference type="EMBL" id="LR899014">
    <property type="protein sequence ID" value="CAD7092432.1"/>
    <property type="molecule type" value="Genomic_DNA"/>
</dbReference>
<evidence type="ECO:0000256" key="1">
    <source>
        <dbReference type="SAM" id="Coils"/>
    </source>
</evidence>
<feature type="domain" description="WH2" evidence="3">
    <location>
        <begin position="275"/>
        <end position="292"/>
    </location>
</feature>
<feature type="compositionally biased region" description="Basic and acidic residues" evidence="2">
    <location>
        <begin position="464"/>
        <end position="478"/>
    </location>
</feature>
<dbReference type="InParanoid" id="A0A7R8Z3X7"/>
<feature type="compositionally biased region" description="Acidic residues" evidence="2">
    <location>
        <begin position="488"/>
        <end position="503"/>
    </location>
</feature>
<feature type="region of interest" description="Disordered" evidence="2">
    <location>
        <begin position="464"/>
        <end position="553"/>
    </location>
</feature>
<feature type="compositionally biased region" description="Basic and acidic residues" evidence="2">
    <location>
        <begin position="388"/>
        <end position="406"/>
    </location>
</feature>
<evidence type="ECO:0000259" key="3">
    <source>
        <dbReference type="PROSITE" id="PS51082"/>
    </source>
</evidence>
<dbReference type="Pfam" id="PF02205">
    <property type="entry name" value="WH2"/>
    <property type="match status" value="1"/>
</dbReference>
<keyword evidence="5" id="KW-1185">Reference proteome</keyword>
<protein>
    <recommendedName>
        <fullName evidence="3">WH2 domain-containing protein</fullName>
    </recommendedName>
</protein>
<proteinExistence type="predicted"/>
<dbReference type="OMA" id="EEMKRMY"/>
<feature type="compositionally biased region" description="Basic and acidic residues" evidence="2">
    <location>
        <begin position="62"/>
        <end position="72"/>
    </location>
</feature>
<feature type="compositionally biased region" description="Basic and acidic residues" evidence="2">
    <location>
        <begin position="504"/>
        <end position="519"/>
    </location>
</feature>
<gene>
    <name evidence="4" type="ORF">HERILL_LOCUS14792</name>
</gene>
<feature type="compositionally biased region" description="Acidic residues" evidence="2">
    <location>
        <begin position="577"/>
        <end position="632"/>
    </location>
</feature>
<accession>A0A7R8Z3X7</accession>